<dbReference type="Gene3D" id="3.90.70.10">
    <property type="entry name" value="Cysteine proteinases"/>
    <property type="match status" value="1"/>
</dbReference>
<dbReference type="InterPro" id="IPR013128">
    <property type="entry name" value="Peptidase_C1A"/>
</dbReference>
<dbReference type="EMBL" id="DS113206">
    <property type="protein sequence ID" value="EAY19582.1"/>
    <property type="molecule type" value="Genomic_DNA"/>
</dbReference>
<dbReference type="SMR" id="A2DJ07"/>
<dbReference type="InterPro" id="IPR000169">
    <property type="entry name" value="Pept_cys_AS"/>
</dbReference>
<dbReference type="PANTHER" id="PTHR12411">
    <property type="entry name" value="CYSTEINE PROTEASE FAMILY C1-RELATED"/>
    <property type="match status" value="1"/>
</dbReference>
<feature type="domain" description="Cathepsin propeptide inhibitor" evidence="4">
    <location>
        <begin position="11"/>
        <end position="66"/>
    </location>
</feature>
<proteinExistence type="inferred from homology"/>
<reference evidence="5" key="1">
    <citation type="submission" date="2006-10" db="EMBL/GenBank/DDBJ databases">
        <authorList>
            <person name="Amadeo P."/>
            <person name="Zhao Q."/>
            <person name="Wortman J."/>
            <person name="Fraser-Liggett C."/>
            <person name="Carlton J."/>
        </authorList>
    </citation>
    <scope>NUCLEOTIDE SEQUENCE</scope>
    <source>
        <strain evidence="5">G3</strain>
    </source>
</reference>
<dbReference type="SMART" id="SM00848">
    <property type="entry name" value="Inhibitor_I29"/>
    <property type="match status" value="1"/>
</dbReference>
<dbReference type="Pfam" id="PF00112">
    <property type="entry name" value="Peptidase_C1"/>
    <property type="match status" value="1"/>
</dbReference>
<protein>
    <submittedName>
        <fullName evidence="5">Clan CA, family C1, cathepsin L-like cysteine peptidase</fullName>
    </submittedName>
</protein>
<dbReference type="InterPro" id="IPR013201">
    <property type="entry name" value="Prot_inhib_I29"/>
</dbReference>
<dbReference type="OrthoDB" id="10253408at2759"/>
<dbReference type="FunFam" id="3.90.70.10:FF:000039">
    <property type="entry name" value="Cysteine proteinase 2, putative"/>
    <property type="match status" value="1"/>
</dbReference>
<dbReference type="KEGG" id="tva:5465111"/>
<evidence type="ECO:0000259" key="4">
    <source>
        <dbReference type="SMART" id="SM00848"/>
    </source>
</evidence>
<evidence type="ECO:0000313" key="6">
    <source>
        <dbReference type="Proteomes" id="UP000001542"/>
    </source>
</evidence>
<dbReference type="PROSITE" id="PS00640">
    <property type="entry name" value="THIOL_PROTEASE_ASN"/>
    <property type="match status" value="1"/>
</dbReference>
<dbReference type="STRING" id="5722.A2DJ07"/>
<dbReference type="SMART" id="SM00645">
    <property type="entry name" value="Pept_C1"/>
    <property type="match status" value="1"/>
</dbReference>
<dbReference type="AlphaFoldDB" id="A2DJ07"/>
<evidence type="ECO:0000313" key="5">
    <source>
        <dbReference type="EMBL" id="EAY19582.1"/>
    </source>
</evidence>
<dbReference type="VEuPathDB" id="TrichDB:TVAG_228450"/>
<dbReference type="MEROPS" id="C01.082"/>
<dbReference type="SUPFAM" id="SSF54001">
    <property type="entry name" value="Cysteine proteinases"/>
    <property type="match status" value="1"/>
</dbReference>
<dbReference type="Proteomes" id="UP000001542">
    <property type="component" value="Unassembled WGS sequence"/>
</dbReference>
<dbReference type="InterPro" id="IPR038765">
    <property type="entry name" value="Papain-like_cys_pep_sf"/>
</dbReference>
<dbReference type="InParanoid" id="A2DJ07"/>
<dbReference type="InterPro" id="IPR039417">
    <property type="entry name" value="Peptidase_C1A_papain-like"/>
</dbReference>
<sequence>MLAQQHEHKAFLGWMRETGNMFTGDEYHSRFGIWLSNKRFVQNHNRANLGFTLALNKLAHLSPAEYKAMLGFRNNGTHNIATKSNTIANDGIDWRTKGVVNPIQDQAQCGSCWAFSAIQVQESQYAITYGQLQKLSEQNLVDCVTSCDGCGGGLMSAAYDYAIQYQGGKFMLEKDYPYTALDGTCKFNKAKATSKIVSYINVVEGDEKDLAAKVSAYGPSSVAIDASQISFQFYSQGIYDEPYCSSYSLDHGVGCVGYGTEGTKNYWIVRNSWGLGWGDQGYIRMIKDKNNQCGIATMACIPTAK</sequence>
<keyword evidence="6" id="KW-1185">Reference proteome</keyword>
<dbReference type="RefSeq" id="XP_001580568.1">
    <property type="nucleotide sequence ID" value="XM_001580518.1"/>
</dbReference>
<name>A2DJ07_TRIV3</name>
<dbReference type="Pfam" id="PF08246">
    <property type="entry name" value="Inhibitor_I29"/>
    <property type="match status" value="1"/>
</dbReference>
<evidence type="ECO:0000256" key="1">
    <source>
        <dbReference type="ARBA" id="ARBA00008455"/>
    </source>
</evidence>
<dbReference type="VEuPathDB" id="TrichDB:TVAGG3_0483980"/>
<dbReference type="PROSITE" id="PS00139">
    <property type="entry name" value="THIOL_PROTEASE_CYS"/>
    <property type="match status" value="1"/>
</dbReference>
<keyword evidence="2" id="KW-1015">Disulfide bond</keyword>
<organism evidence="5 6">
    <name type="scientific">Trichomonas vaginalis (strain ATCC PRA-98 / G3)</name>
    <dbReference type="NCBI Taxonomy" id="412133"/>
    <lineage>
        <taxon>Eukaryota</taxon>
        <taxon>Metamonada</taxon>
        <taxon>Parabasalia</taxon>
        <taxon>Trichomonadida</taxon>
        <taxon>Trichomonadidae</taxon>
        <taxon>Trichomonas</taxon>
    </lineage>
</organism>
<gene>
    <name evidence="5" type="ORF">TVAG_228450</name>
</gene>
<dbReference type="OMA" id="KSNPNQM"/>
<comment type="similarity">
    <text evidence="1">Belongs to the peptidase C1 family.</text>
</comment>
<dbReference type="InterPro" id="IPR025661">
    <property type="entry name" value="Pept_asp_AS"/>
</dbReference>
<evidence type="ECO:0000256" key="2">
    <source>
        <dbReference type="ARBA" id="ARBA00023157"/>
    </source>
</evidence>
<dbReference type="GO" id="GO:0004197">
    <property type="term" value="F:cysteine-type endopeptidase activity"/>
    <property type="evidence" value="ECO:0000318"/>
    <property type="project" value="GO_Central"/>
</dbReference>
<reference evidence="5" key="2">
    <citation type="journal article" date="2007" name="Science">
        <title>Draft genome sequence of the sexually transmitted pathogen Trichomonas vaginalis.</title>
        <authorList>
            <person name="Carlton J.M."/>
            <person name="Hirt R.P."/>
            <person name="Silva J.C."/>
            <person name="Delcher A.L."/>
            <person name="Schatz M."/>
            <person name="Zhao Q."/>
            <person name="Wortman J.R."/>
            <person name="Bidwell S.L."/>
            <person name="Alsmark U.C.M."/>
            <person name="Besteiro S."/>
            <person name="Sicheritz-Ponten T."/>
            <person name="Noel C.J."/>
            <person name="Dacks J.B."/>
            <person name="Foster P.G."/>
            <person name="Simillion C."/>
            <person name="Van de Peer Y."/>
            <person name="Miranda-Saavedra D."/>
            <person name="Barton G.J."/>
            <person name="Westrop G.D."/>
            <person name="Mueller S."/>
            <person name="Dessi D."/>
            <person name="Fiori P.L."/>
            <person name="Ren Q."/>
            <person name="Paulsen I."/>
            <person name="Zhang H."/>
            <person name="Bastida-Corcuera F.D."/>
            <person name="Simoes-Barbosa A."/>
            <person name="Brown M.T."/>
            <person name="Hayes R.D."/>
            <person name="Mukherjee M."/>
            <person name="Okumura C.Y."/>
            <person name="Schneider R."/>
            <person name="Smith A.J."/>
            <person name="Vanacova S."/>
            <person name="Villalvazo M."/>
            <person name="Haas B.J."/>
            <person name="Pertea M."/>
            <person name="Feldblyum T.V."/>
            <person name="Utterback T.R."/>
            <person name="Shu C.L."/>
            <person name="Osoegawa K."/>
            <person name="de Jong P.J."/>
            <person name="Hrdy I."/>
            <person name="Horvathova L."/>
            <person name="Zubacova Z."/>
            <person name="Dolezal P."/>
            <person name="Malik S.B."/>
            <person name="Logsdon J.M. Jr."/>
            <person name="Henze K."/>
            <person name="Gupta A."/>
            <person name="Wang C.C."/>
            <person name="Dunne R.L."/>
            <person name="Upcroft J.A."/>
            <person name="Upcroft P."/>
            <person name="White O."/>
            <person name="Salzberg S.L."/>
            <person name="Tang P."/>
            <person name="Chiu C.-H."/>
            <person name="Lee Y.-S."/>
            <person name="Embley T.M."/>
            <person name="Coombs G.H."/>
            <person name="Mottram J.C."/>
            <person name="Tachezy J."/>
            <person name="Fraser-Liggett C.M."/>
            <person name="Johnson P.J."/>
        </authorList>
    </citation>
    <scope>NUCLEOTIDE SEQUENCE [LARGE SCALE GENOMIC DNA]</scope>
    <source>
        <strain evidence="5">G3</strain>
    </source>
</reference>
<dbReference type="GO" id="GO:0051603">
    <property type="term" value="P:proteolysis involved in protein catabolic process"/>
    <property type="evidence" value="ECO:0000318"/>
    <property type="project" value="GO_Central"/>
</dbReference>
<feature type="domain" description="Peptidase C1A papain C-terminal" evidence="3">
    <location>
        <begin position="88"/>
        <end position="303"/>
    </location>
</feature>
<dbReference type="eggNOG" id="KOG1543">
    <property type="taxonomic scope" value="Eukaryota"/>
</dbReference>
<dbReference type="CDD" id="cd02248">
    <property type="entry name" value="Peptidase_C1A"/>
    <property type="match status" value="1"/>
</dbReference>
<dbReference type="PRINTS" id="PR00705">
    <property type="entry name" value="PAPAIN"/>
</dbReference>
<dbReference type="GO" id="GO:0005615">
    <property type="term" value="C:extracellular space"/>
    <property type="evidence" value="ECO:0000318"/>
    <property type="project" value="GO_Central"/>
</dbReference>
<dbReference type="GO" id="GO:0005764">
    <property type="term" value="C:lysosome"/>
    <property type="evidence" value="ECO:0000318"/>
    <property type="project" value="GO_Central"/>
</dbReference>
<dbReference type="InterPro" id="IPR000668">
    <property type="entry name" value="Peptidase_C1A_C"/>
</dbReference>
<evidence type="ECO:0000259" key="3">
    <source>
        <dbReference type="SMART" id="SM00645"/>
    </source>
</evidence>
<accession>A2DJ07</accession>